<sequence length="130" mass="13957">MSSSNPTTRPPFPPLQATSGTNNSAYQSFQSSTSSLNTPSPASAPLPSPSALHSHQRDFFGSLGQQHHSQQHQRTQALSPSQYSYQPNRDGAGRTAAETNSFLDQAALLAEAAKRAQMAVVMRDIEGMEL</sequence>
<evidence type="ECO:0000313" key="3">
    <source>
        <dbReference type="Proteomes" id="UP000700596"/>
    </source>
</evidence>
<organism evidence="2 3">
    <name type="scientific">Dendryphion nanum</name>
    <dbReference type="NCBI Taxonomy" id="256645"/>
    <lineage>
        <taxon>Eukaryota</taxon>
        <taxon>Fungi</taxon>
        <taxon>Dikarya</taxon>
        <taxon>Ascomycota</taxon>
        <taxon>Pezizomycotina</taxon>
        <taxon>Dothideomycetes</taxon>
        <taxon>Pleosporomycetidae</taxon>
        <taxon>Pleosporales</taxon>
        <taxon>Torulaceae</taxon>
        <taxon>Dendryphion</taxon>
    </lineage>
</organism>
<dbReference type="AlphaFoldDB" id="A0A9P9ITU6"/>
<evidence type="ECO:0000256" key="1">
    <source>
        <dbReference type="SAM" id="MobiDB-lite"/>
    </source>
</evidence>
<accession>A0A9P9ITU6</accession>
<feature type="compositionally biased region" description="Polar residues" evidence="1">
    <location>
        <begin position="16"/>
        <end position="30"/>
    </location>
</feature>
<keyword evidence="3" id="KW-1185">Reference proteome</keyword>
<proteinExistence type="predicted"/>
<name>A0A9P9ITU6_9PLEO</name>
<feature type="compositionally biased region" description="Low complexity" evidence="1">
    <location>
        <begin position="31"/>
        <end position="41"/>
    </location>
</feature>
<dbReference type="Proteomes" id="UP000700596">
    <property type="component" value="Unassembled WGS sequence"/>
</dbReference>
<comment type="caution">
    <text evidence="2">The sequence shown here is derived from an EMBL/GenBank/DDBJ whole genome shotgun (WGS) entry which is preliminary data.</text>
</comment>
<feature type="compositionally biased region" description="Polar residues" evidence="1">
    <location>
        <begin position="74"/>
        <end position="87"/>
    </location>
</feature>
<dbReference type="OrthoDB" id="4157208at2759"/>
<feature type="region of interest" description="Disordered" evidence="1">
    <location>
        <begin position="1"/>
        <end position="95"/>
    </location>
</feature>
<reference evidence="2" key="1">
    <citation type="journal article" date="2021" name="Nat. Commun.">
        <title>Genetic determinants of endophytism in the Arabidopsis root mycobiome.</title>
        <authorList>
            <person name="Mesny F."/>
            <person name="Miyauchi S."/>
            <person name="Thiergart T."/>
            <person name="Pickel B."/>
            <person name="Atanasova L."/>
            <person name="Karlsson M."/>
            <person name="Huettel B."/>
            <person name="Barry K.W."/>
            <person name="Haridas S."/>
            <person name="Chen C."/>
            <person name="Bauer D."/>
            <person name="Andreopoulos W."/>
            <person name="Pangilinan J."/>
            <person name="LaButti K."/>
            <person name="Riley R."/>
            <person name="Lipzen A."/>
            <person name="Clum A."/>
            <person name="Drula E."/>
            <person name="Henrissat B."/>
            <person name="Kohler A."/>
            <person name="Grigoriev I.V."/>
            <person name="Martin F.M."/>
            <person name="Hacquard S."/>
        </authorList>
    </citation>
    <scope>NUCLEOTIDE SEQUENCE</scope>
    <source>
        <strain evidence="2">MPI-CAGE-CH-0243</strain>
    </source>
</reference>
<evidence type="ECO:0000313" key="2">
    <source>
        <dbReference type="EMBL" id="KAH7132166.1"/>
    </source>
</evidence>
<protein>
    <submittedName>
        <fullName evidence="2">Uncharacterized protein</fullName>
    </submittedName>
</protein>
<dbReference type="EMBL" id="JAGMWT010000003">
    <property type="protein sequence ID" value="KAH7132166.1"/>
    <property type="molecule type" value="Genomic_DNA"/>
</dbReference>
<gene>
    <name evidence="2" type="ORF">B0J11DRAFT_503343</name>
</gene>